<keyword evidence="2" id="KW-0736">Signalosome</keyword>
<protein>
    <recommendedName>
        <fullName evidence="4">PCI domain-containing protein</fullName>
    </recommendedName>
</protein>
<keyword evidence="6" id="KW-1185">Reference proteome</keyword>
<evidence type="ECO:0000259" key="4">
    <source>
        <dbReference type="PROSITE" id="PS50250"/>
    </source>
</evidence>
<dbReference type="InterPro" id="IPR045237">
    <property type="entry name" value="COPS7/eIF3m"/>
</dbReference>
<evidence type="ECO:0000256" key="1">
    <source>
        <dbReference type="ARBA" id="ARBA00008482"/>
    </source>
</evidence>
<dbReference type="SMART" id="SM00088">
    <property type="entry name" value="PINT"/>
    <property type="match status" value="1"/>
</dbReference>
<name>A0ABR0EQB3_ZASCE</name>
<dbReference type="Proteomes" id="UP001305779">
    <property type="component" value="Unassembled WGS sequence"/>
</dbReference>
<accession>A0ABR0EQB3</accession>
<feature type="compositionally biased region" description="Gly residues" evidence="3">
    <location>
        <begin position="277"/>
        <end position="288"/>
    </location>
</feature>
<dbReference type="PANTHER" id="PTHR15350:SF5">
    <property type="entry name" value="COP9 SIGNALOSOME COMPLEX SUBUNIT 7"/>
    <property type="match status" value="1"/>
</dbReference>
<sequence>MDQSRAINALAPFVALAKSATSPRAAADLVTQATSAANTYVFSELLQQPNVQSLAGHEQYGGFHTLLQIFAYGTWESYKSTTGLPQLSDSQALKLRFLSLLTIASEKTSSSNLSYASLCQRLDLQSPIDLEHLITQAIYNDLITGTLNPASQTVIITSVAPLRDPAPGSVQAMIAELNAWSGRCDSVLSDLEAEIKKVKSEAERRAKREFRAEKQIKALTEDGKSGAGAASGGNPLTNKLGLGSKGPAKREPDDDDDEEMMDVDEPGRAAGGRKKSSGGGGMMGRFKR</sequence>
<dbReference type="Pfam" id="PF22061">
    <property type="entry name" value="CSN7_HB_subdom"/>
    <property type="match status" value="1"/>
</dbReference>
<dbReference type="InterPro" id="IPR000717">
    <property type="entry name" value="PCI_dom"/>
</dbReference>
<feature type="compositionally biased region" description="Acidic residues" evidence="3">
    <location>
        <begin position="253"/>
        <end position="264"/>
    </location>
</feature>
<evidence type="ECO:0000256" key="3">
    <source>
        <dbReference type="SAM" id="MobiDB-lite"/>
    </source>
</evidence>
<dbReference type="Pfam" id="PF01399">
    <property type="entry name" value="PCI"/>
    <property type="match status" value="1"/>
</dbReference>
<gene>
    <name evidence="5" type="ORF">PRZ48_004721</name>
</gene>
<comment type="caution">
    <text evidence="5">The sequence shown here is derived from an EMBL/GenBank/DDBJ whole genome shotgun (WGS) entry which is preliminary data.</text>
</comment>
<feature type="region of interest" description="Disordered" evidence="3">
    <location>
        <begin position="221"/>
        <end position="288"/>
    </location>
</feature>
<evidence type="ECO:0000313" key="6">
    <source>
        <dbReference type="Proteomes" id="UP001305779"/>
    </source>
</evidence>
<reference evidence="5 6" key="1">
    <citation type="journal article" date="2023" name="G3 (Bethesda)">
        <title>A chromosome-level genome assembly of Zasmidium syzygii isolated from banana leaves.</title>
        <authorList>
            <person name="van Westerhoven A.C."/>
            <person name="Mehrabi R."/>
            <person name="Talebi R."/>
            <person name="Steentjes M.B.F."/>
            <person name="Corcolon B."/>
            <person name="Chong P.A."/>
            <person name="Kema G.H.J."/>
            <person name="Seidl M.F."/>
        </authorList>
    </citation>
    <scope>NUCLEOTIDE SEQUENCE [LARGE SCALE GENOMIC DNA]</scope>
    <source>
        <strain evidence="5 6">P124</strain>
    </source>
</reference>
<feature type="domain" description="PCI" evidence="4">
    <location>
        <begin position="1"/>
        <end position="161"/>
    </location>
</feature>
<dbReference type="EMBL" id="JAXOVC010000003">
    <property type="protein sequence ID" value="KAK4503806.1"/>
    <property type="molecule type" value="Genomic_DNA"/>
</dbReference>
<evidence type="ECO:0000313" key="5">
    <source>
        <dbReference type="EMBL" id="KAK4503806.1"/>
    </source>
</evidence>
<dbReference type="PANTHER" id="PTHR15350">
    <property type="entry name" value="COP9 SIGNALOSOME COMPLEX SUBUNIT 7/DENDRITIC CELL PROTEIN GA17"/>
    <property type="match status" value="1"/>
</dbReference>
<proteinExistence type="inferred from homology"/>
<evidence type="ECO:0000256" key="2">
    <source>
        <dbReference type="ARBA" id="ARBA00022790"/>
    </source>
</evidence>
<comment type="similarity">
    <text evidence="1">Belongs to the CSN7/EIF3M family. CSN7 subfamily.</text>
</comment>
<organism evidence="5 6">
    <name type="scientific">Zasmidium cellare</name>
    <name type="common">Wine cellar mold</name>
    <name type="synonym">Racodium cellare</name>
    <dbReference type="NCBI Taxonomy" id="395010"/>
    <lineage>
        <taxon>Eukaryota</taxon>
        <taxon>Fungi</taxon>
        <taxon>Dikarya</taxon>
        <taxon>Ascomycota</taxon>
        <taxon>Pezizomycotina</taxon>
        <taxon>Dothideomycetes</taxon>
        <taxon>Dothideomycetidae</taxon>
        <taxon>Mycosphaerellales</taxon>
        <taxon>Mycosphaerellaceae</taxon>
        <taxon>Zasmidium</taxon>
    </lineage>
</organism>
<dbReference type="PROSITE" id="PS50250">
    <property type="entry name" value="PCI"/>
    <property type="match status" value="1"/>
</dbReference>